<gene>
    <name evidence="5" type="ORF">EDD76_11671</name>
</gene>
<dbReference type="InterPro" id="IPR051018">
    <property type="entry name" value="Bacteriophage_GH24"/>
</dbReference>
<dbReference type="RefSeq" id="WP_031392049.1">
    <property type="nucleotide sequence ID" value="NZ_JPNB01000002.1"/>
</dbReference>
<evidence type="ECO:0000313" key="5">
    <source>
        <dbReference type="EMBL" id="TCL55231.1"/>
    </source>
</evidence>
<dbReference type="CDD" id="cd00737">
    <property type="entry name" value="lyz_endolysin_autolysin"/>
    <property type="match status" value="1"/>
</dbReference>
<dbReference type="SUPFAM" id="SSF53955">
    <property type="entry name" value="Lysozyme-like"/>
    <property type="match status" value="1"/>
</dbReference>
<dbReference type="PANTHER" id="PTHR38107:SF3">
    <property type="entry name" value="LYSOZYME RRRD-RELATED"/>
    <property type="match status" value="1"/>
</dbReference>
<comment type="caution">
    <text evidence="5">The sequence shown here is derived from an EMBL/GenBank/DDBJ whole genome shotgun (WGS) entry which is preliminary data.</text>
</comment>
<dbReference type="GO" id="GO:0042742">
    <property type="term" value="P:defense response to bacterium"/>
    <property type="evidence" value="ECO:0007669"/>
    <property type="project" value="UniProtKB-KW"/>
</dbReference>
<protein>
    <recommendedName>
        <fullName evidence="4">Lysozyme</fullName>
        <ecNumber evidence="4">3.2.1.17</ecNumber>
    </recommendedName>
</protein>
<evidence type="ECO:0000256" key="4">
    <source>
        <dbReference type="RuleBase" id="RU003788"/>
    </source>
</evidence>
<dbReference type="Pfam" id="PF00959">
    <property type="entry name" value="Phage_lysozyme"/>
    <property type="match status" value="1"/>
</dbReference>
<dbReference type="GO" id="GO:0031640">
    <property type="term" value="P:killing of cells of another organism"/>
    <property type="evidence" value="ECO:0007669"/>
    <property type="project" value="UniProtKB-KW"/>
</dbReference>
<dbReference type="Proteomes" id="UP000295718">
    <property type="component" value="Unassembled WGS sequence"/>
</dbReference>
<sequence>MNVNTTGKDFIKKWESGGKAELTVKDDGFGNLTVGYGHKVVTADKLKAGDKITQTKADSFFTSDLGAVETAINKHPKVGSMTQVMYNATASLLYNVGTSPVTTTTNDLYKALNSDATYKSPISTTAKDAVVTAFTYTKANGKRVEGLVNRRNAELNVFLSTTDKIYISMT</sequence>
<keyword evidence="2 4" id="KW-0081">Bacteriolytic enzyme</keyword>
<keyword evidence="6" id="KW-1185">Reference proteome</keyword>
<accession>A0A4R1QQI9</accession>
<dbReference type="AlphaFoldDB" id="A0A4R1QQI9"/>
<dbReference type="Gene3D" id="1.10.530.40">
    <property type="match status" value="1"/>
</dbReference>
<dbReference type="InterPro" id="IPR033907">
    <property type="entry name" value="Endolysin_autolysin"/>
</dbReference>
<keyword evidence="4" id="KW-0326">Glycosidase</keyword>
<keyword evidence="3" id="KW-1035">Host cytoplasm</keyword>
<dbReference type="EC" id="3.2.1.17" evidence="4"/>
<evidence type="ECO:0000256" key="2">
    <source>
        <dbReference type="ARBA" id="ARBA00022638"/>
    </source>
</evidence>
<evidence type="ECO:0000256" key="3">
    <source>
        <dbReference type="ARBA" id="ARBA00023200"/>
    </source>
</evidence>
<name>A0A4R1QQI9_9FIRM</name>
<keyword evidence="1 4" id="KW-0929">Antimicrobial</keyword>
<dbReference type="InterPro" id="IPR002196">
    <property type="entry name" value="Glyco_hydro_24"/>
</dbReference>
<dbReference type="GO" id="GO:0003796">
    <property type="term" value="F:lysozyme activity"/>
    <property type="evidence" value="ECO:0007669"/>
    <property type="project" value="UniProtKB-EC"/>
</dbReference>
<comment type="catalytic activity">
    <reaction evidence="4">
        <text>Hydrolysis of (1-&gt;4)-beta-linkages between N-acetylmuramic acid and N-acetyl-D-glucosamine residues in a peptidoglycan and between N-acetyl-D-glucosamine residues in chitodextrins.</text>
        <dbReference type="EC" id="3.2.1.17"/>
    </reaction>
</comment>
<evidence type="ECO:0000313" key="6">
    <source>
        <dbReference type="Proteomes" id="UP000295718"/>
    </source>
</evidence>
<proteinExistence type="inferred from homology"/>
<evidence type="ECO:0000256" key="1">
    <source>
        <dbReference type="ARBA" id="ARBA00022529"/>
    </source>
</evidence>
<dbReference type="GO" id="GO:0009253">
    <property type="term" value="P:peptidoglycan catabolic process"/>
    <property type="evidence" value="ECO:0007669"/>
    <property type="project" value="InterPro"/>
</dbReference>
<dbReference type="GO" id="GO:0016998">
    <property type="term" value="P:cell wall macromolecule catabolic process"/>
    <property type="evidence" value="ECO:0007669"/>
    <property type="project" value="InterPro"/>
</dbReference>
<organism evidence="5 6">
    <name type="scientific">Kineothrix alysoides</name>
    <dbReference type="NCBI Taxonomy" id="1469948"/>
    <lineage>
        <taxon>Bacteria</taxon>
        <taxon>Bacillati</taxon>
        <taxon>Bacillota</taxon>
        <taxon>Clostridia</taxon>
        <taxon>Lachnospirales</taxon>
        <taxon>Lachnospiraceae</taxon>
        <taxon>Kineothrix</taxon>
    </lineage>
</organism>
<keyword evidence="4" id="KW-0378">Hydrolase</keyword>
<dbReference type="EMBL" id="SLUO01000016">
    <property type="protein sequence ID" value="TCL55231.1"/>
    <property type="molecule type" value="Genomic_DNA"/>
</dbReference>
<reference evidence="5 6" key="1">
    <citation type="submission" date="2019-03" db="EMBL/GenBank/DDBJ databases">
        <title>Genomic Encyclopedia of Type Strains, Phase IV (KMG-IV): sequencing the most valuable type-strain genomes for metagenomic binning, comparative biology and taxonomic classification.</title>
        <authorList>
            <person name="Goeker M."/>
        </authorList>
    </citation>
    <scope>NUCLEOTIDE SEQUENCE [LARGE SCALE GENOMIC DNA]</scope>
    <source>
        <strain evidence="5 6">DSM 100556</strain>
    </source>
</reference>
<dbReference type="STRING" id="1469948.GCA_000732725_03425"/>
<comment type="similarity">
    <text evidence="4">Belongs to the glycosyl hydrolase 24 family.</text>
</comment>
<dbReference type="PANTHER" id="PTHR38107">
    <property type="match status" value="1"/>
</dbReference>
<dbReference type="InterPro" id="IPR023346">
    <property type="entry name" value="Lysozyme-like_dom_sf"/>
</dbReference>
<dbReference type="InterPro" id="IPR023347">
    <property type="entry name" value="Lysozyme_dom_sf"/>
</dbReference>